<evidence type="ECO:0000313" key="4">
    <source>
        <dbReference type="Proteomes" id="UP000450000"/>
    </source>
</evidence>
<dbReference type="RefSeq" id="WP_153471731.1">
    <property type="nucleotide sequence ID" value="NZ_WBOF01000007.1"/>
</dbReference>
<dbReference type="AlphaFoldDB" id="A0A6N7L5B5"/>
<dbReference type="Pfam" id="PF19809">
    <property type="entry name" value="DUF6292"/>
    <property type="match status" value="1"/>
</dbReference>
<dbReference type="InterPro" id="IPR046259">
    <property type="entry name" value="DUF6292"/>
</dbReference>
<evidence type="ECO:0000256" key="1">
    <source>
        <dbReference type="SAM" id="MobiDB-lite"/>
    </source>
</evidence>
<gene>
    <name evidence="3" type="ORF">F7Q99_38405</name>
</gene>
<dbReference type="EMBL" id="WBOF01000007">
    <property type="protein sequence ID" value="MQS17908.1"/>
    <property type="molecule type" value="Genomic_DNA"/>
</dbReference>
<organism evidence="3 4">
    <name type="scientific">Streptomyces kaniharaensis</name>
    <dbReference type="NCBI Taxonomy" id="212423"/>
    <lineage>
        <taxon>Bacteria</taxon>
        <taxon>Bacillati</taxon>
        <taxon>Actinomycetota</taxon>
        <taxon>Actinomycetes</taxon>
        <taxon>Kitasatosporales</taxon>
        <taxon>Streptomycetaceae</taxon>
        <taxon>Streptomyces</taxon>
    </lineage>
</organism>
<evidence type="ECO:0000259" key="2">
    <source>
        <dbReference type="Pfam" id="PF19809"/>
    </source>
</evidence>
<dbReference type="OrthoDB" id="4137465at2"/>
<comment type="caution">
    <text evidence="3">The sequence shown here is derived from an EMBL/GenBank/DDBJ whole genome shotgun (WGS) entry which is preliminary data.</text>
</comment>
<feature type="domain" description="DUF6292" evidence="2">
    <location>
        <begin position="56"/>
        <end position="131"/>
    </location>
</feature>
<feature type="region of interest" description="Disordered" evidence="1">
    <location>
        <begin position="253"/>
        <end position="287"/>
    </location>
</feature>
<accession>A0A6N7L5B5</accession>
<reference evidence="3 4" key="1">
    <citation type="submission" date="2019-09" db="EMBL/GenBank/DDBJ databases">
        <title>Genome Sequences of Streptomyces kaniharaensis ATCC 21070.</title>
        <authorList>
            <person name="Zhu W."/>
            <person name="De Crecy-Lagard V."/>
            <person name="Richards N.G."/>
        </authorList>
    </citation>
    <scope>NUCLEOTIDE SEQUENCE [LARGE SCALE GENOMIC DNA]</scope>
    <source>
        <strain evidence="3 4">SF-557</strain>
    </source>
</reference>
<sequence>MDHAVDEVEEQSLQRTLGYYAAAVAQALIRDEVSVEIAEVEGHRFTEDEDPDDETSLIEVFEEAKAVLYLGREFARRVGCQQQPALGWDGQSGWYYFVDSDDTLPSESVVGARWLSDGLVPAPARVVAFVSALLLDSSTAGSGERPFYREAGQNVAELINRLSPHLPDHIGRGSRPWLSHLAHSRDWFYLNRALNQLSADDETVQVPMRMGELRTVMDLLKLHEMSATGPLGGLSQQLGRDLERRVFSGAVPPQSEIARESAARFKSQLQDMEARRRQREQQQGKDN</sequence>
<feature type="compositionally biased region" description="Basic and acidic residues" evidence="1">
    <location>
        <begin position="272"/>
        <end position="287"/>
    </location>
</feature>
<keyword evidence="4" id="KW-1185">Reference proteome</keyword>
<proteinExistence type="predicted"/>
<protein>
    <recommendedName>
        <fullName evidence="2">DUF6292 domain-containing protein</fullName>
    </recommendedName>
</protein>
<dbReference type="Proteomes" id="UP000450000">
    <property type="component" value="Unassembled WGS sequence"/>
</dbReference>
<name>A0A6N7L5B5_9ACTN</name>
<evidence type="ECO:0000313" key="3">
    <source>
        <dbReference type="EMBL" id="MQS17908.1"/>
    </source>
</evidence>